<reference evidence="17" key="3">
    <citation type="submission" date="2025-09" db="UniProtKB">
        <authorList>
            <consortium name="Ensembl"/>
        </authorList>
    </citation>
    <scope>IDENTIFICATION</scope>
    <source>
        <strain evidence="17">Guanapo</strain>
    </source>
</reference>
<name>A0A3P9QBM5_POERE</name>
<feature type="compositionally biased region" description="Basic residues" evidence="16">
    <location>
        <begin position="174"/>
        <end position="183"/>
    </location>
</feature>
<reference evidence="18" key="1">
    <citation type="submission" date="2013-11" db="EMBL/GenBank/DDBJ databases">
        <title>The genomic landscape of the Guanapo guppy.</title>
        <authorList>
            <person name="Kuenstner A."/>
            <person name="Dreyer C."/>
        </authorList>
    </citation>
    <scope>NUCLEOTIDE SEQUENCE</scope>
    <source>
        <strain evidence="18">Guanapo</strain>
    </source>
</reference>
<evidence type="ECO:0000256" key="4">
    <source>
        <dbReference type="ARBA" id="ARBA00022574"/>
    </source>
</evidence>
<dbReference type="Ensembl" id="ENSPRET00000031893.1">
    <property type="protein sequence ID" value="ENSPREP00000031536.1"/>
    <property type="gene ID" value="ENSPREG00000021361.1"/>
</dbReference>
<feature type="repeat" description="WD" evidence="15">
    <location>
        <begin position="531"/>
        <end position="564"/>
    </location>
</feature>
<dbReference type="InterPro" id="IPR050687">
    <property type="entry name" value="Dynein_IC"/>
</dbReference>
<organism evidence="17 18">
    <name type="scientific">Poecilia reticulata</name>
    <name type="common">Guppy</name>
    <name type="synonym">Acanthophacelus reticulatus</name>
    <dbReference type="NCBI Taxonomy" id="8081"/>
    <lineage>
        <taxon>Eukaryota</taxon>
        <taxon>Metazoa</taxon>
        <taxon>Chordata</taxon>
        <taxon>Craniata</taxon>
        <taxon>Vertebrata</taxon>
        <taxon>Euteleostomi</taxon>
        <taxon>Actinopterygii</taxon>
        <taxon>Neopterygii</taxon>
        <taxon>Teleostei</taxon>
        <taxon>Neoteleostei</taxon>
        <taxon>Acanthomorphata</taxon>
        <taxon>Ovalentaria</taxon>
        <taxon>Atherinomorphae</taxon>
        <taxon>Cyprinodontiformes</taxon>
        <taxon>Poeciliidae</taxon>
        <taxon>Poeciliinae</taxon>
        <taxon>Poecilia</taxon>
    </lineage>
</organism>
<dbReference type="GO" id="GO:0045504">
    <property type="term" value="F:dynein heavy chain binding"/>
    <property type="evidence" value="ECO:0007669"/>
    <property type="project" value="TreeGrafter"/>
</dbReference>
<evidence type="ECO:0000313" key="17">
    <source>
        <dbReference type="Ensembl" id="ENSPREP00000031536.1"/>
    </source>
</evidence>
<dbReference type="InterPro" id="IPR015943">
    <property type="entry name" value="WD40/YVTN_repeat-like_dom_sf"/>
</dbReference>
<evidence type="ECO:0000256" key="13">
    <source>
        <dbReference type="ARBA" id="ARBA00072661"/>
    </source>
</evidence>
<dbReference type="GO" id="GO:0003341">
    <property type="term" value="P:cilium movement"/>
    <property type="evidence" value="ECO:0007669"/>
    <property type="project" value="TreeGrafter"/>
</dbReference>
<evidence type="ECO:0000256" key="16">
    <source>
        <dbReference type="SAM" id="MobiDB-lite"/>
    </source>
</evidence>
<dbReference type="GO" id="GO:0005874">
    <property type="term" value="C:microtubule"/>
    <property type="evidence" value="ECO:0007669"/>
    <property type="project" value="UniProtKB-KW"/>
</dbReference>
<dbReference type="Proteomes" id="UP000242638">
    <property type="component" value="Unassembled WGS sequence"/>
</dbReference>
<comment type="subcellular location">
    <subcellularLocation>
        <location evidence="1">Cytoplasm</location>
        <location evidence="1">Cytoskeleton</location>
        <location evidence="1">Cilium axoneme</location>
    </subcellularLocation>
</comment>
<dbReference type="GO" id="GO:0045503">
    <property type="term" value="F:dynein light chain binding"/>
    <property type="evidence" value="ECO:0007669"/>
    <property type="project" value="TreeGrafter"/>
</dbReference>
<keyword evidence="10" id="KW-0966">Cell projection</keyword>
<dbReference type="GO" id="GO:0007368">
    <property type="term" value="P:determination of left/right symmetry"/>
    <property type="evidence" value="ECO:0007669"/>
    <property type="project" value="UniProtKB-ARBA"/>
</dbReference>
<evidence type="ECO:0000256" key="5">
    <source>
        <dbReference type="ARBA" id="ARBA00022701"/>
    </source>
</evidence>
<evidence type="ECO:0000256" key="12">
    <source>
        <dbReference type="ARBA" id="ARBA00061734"/>
    </source>
</evidence>
<evidence type="ECO:0000256" key="14">
    <source>
        <dbReference type="ARBA" id="ARBA00080372"/>
    </source>
</evidence>
<comment type="subunit">
    <text evidence="12">Consists of at least two heavy chains and a number of intermediate and light chains. Interacts with BICD2. Interacts with CFAP45 and CFAP52. Interacts with CFAP53.</text>
</comment>
<evidence type="ECO:0000256" key="7">
    <source>
        <dbReference type="ARBA" id="ARBA00023017"/>
    </source>
</evidence>
<dbReference type="InterPro" id="IPR001680">
    <property type="entry name" value="WD40_rpt"/>
</dbReference>
<dbReference type="OrthoDB" id="10261376at2759"/>
<keyword evidence="8" id="KW-0505">Motor protein</keyword>
<protein>
    <recommendedName>
        <fullName evidence="13">Dynein axonemal intermediate chain 1</fullName>
    </recommendedName>
    <alternativeName>
        <fullName evidence="14">Axonemal dynein intermediate chain 1</fullName>
    </alternativeName>
</protein>
<keyword evidence="18" id="KW-1185">Reference proteome</keyword>
<dbReference type="AlphaFoldDB" id="A0A3P9QBM5"/>
<dbReference type="GeneID" id="103464981"/>
<proteinExistence type="inferred from homology"/>
<accession>A0A3P9QBM5</accession>
<evidence type="ECO:0000256" key="15">
    <source>
        <dbReference type="PROSITE-ProRule" id="PRU00221"/>
    </source>
</evidence>
<evidence type="ECO:0000256" key="3">
    <source>
        <dbReference type="ARBA" id="ARBA00022490"/>
    </source>
</evidence>
<evidence type="ECO:0000256" key="6">
    <source>
        <dbReference type="ARBA" id="ARBA00022737"/>
    </source>
</evidence>
<dbReference type="GO" id="GO:0036157">
    <property type="term" value="C:outer dynein arm"/>
    <property type="evidence" value="ECO:0007669"/>
    <property type="project" value="TreeGrafter"/>
</dbReference>
<keyword evidence="4 15" id="KW-0853">WD repeat</keyword>
<dbReference type="SMART" id="SM00320">
    <property type="entry name" value="WD40"/>
    <property type="match status" value="4"/>
</dbReference>
<dbReference type="FunFam" id="2.130.10.10:FF:000251">
    <property type="entry name" value="Dynein axonemal intermediate chain 1"/>
    <property type="match status" value="1"/>
</dbReference>
<dbReference type="FunFam" id="2.130.10.10:FF:000349">
    <property type="entry name" value="Dynein axonemal intermediate chain 1"/>
    <property type="match status" value="1"/>
</dbReference>
<keyword evidence="9" id="KW-0206">Cytoskeleton</keyword>
<feature type="compositionally biased region" description="Polar residues" evidence="16">
    <location>
        <begin position="186"/>
        <end position="202"/>
    </location>
</feature>
<reference evidence="17" key="2">
    <citation type="submission" date="2025-08" db="UniProtKB">
        <authorList>
            <consortium name="Ensembl"/>
        </authorList>
    </citation>
    <scope>IDENTIFICATION</scope>
    <source>
        <strain evidence="17">Guanapo</strain>
    </source>
</reference>
<dbReference type="PANTHER" id="PTHR12442:SF11">
    <property type="entry name" value="DYNEIN AXONEMAL INTERMEDIATE CHAIN 1"/>
    <property type="match status" value="1"/>
</dbReference>
<evidence type="ECO:0000256" key="2">
    <source>
        <dbReference type="ARBA" id="ARBA00011059"/>
    </source>
</evidence>
<keyword evidence="5" id="KW-0493">Microtubule</keyword>
<dbReference type="Pfam" id="PF00400">
    <property type="entry name" value="WD40"/>
    <property type="match status" value="1"/>
</dbReference>
<feature type="region of interest" description="Disordered" evidence="16">
    <location>
        <begin position="143"/>
        <end position="220"/>
    </location>
</feature>
<dbReference type="SUPFAM" id="SSF50978">
    <property type="entry name" value="WD40 repeat-like"/>
    <property type="match status" value="1"/>
</dbReference>
<dbReference type="PROSITE" id="PS50082">
    <property type="entry name" value="WD_REPEATS_2"/>
    <property type="match status" value="1"/>
</dbReference>
<evidence type="ECO:0000256" key="10">
    <source>
        <dbReference type="ARBA" id="ARBA00023273"/>
    </source>
</evidence>
<evidence type="ECO:0000256" key="11">
    <source>
        <dbReference type="ARBA" id="ARBA00053763"/>
    </source>
</evidence>
<dbReference type="OMA" id="VWEDMRA"/>
<evidence type="ECO:0000313" key="18">
    <source>
        <dbReference type="Proteomes" id="UP000242638"/>
    </source>
</evidence>
<keyword evidence="3" id="KW-0963">Cytoplasm</keyword>
<keyword evidence="7" id="KW-0243">Dynein</keyword>
<dbReference type="PANTHER" id="PTHR12442">
    <property type="entry name" value="DYNEIN INTERMEDIATE CHAIN"/>
    <property type="match status" value="1"/>
</dbReference>
<dbReference type="GO" id="GO:0036158">
    <property type="term" value="P:outer dynein arm assembly"/>
    <property type="evidence" value="ECO:0007669"/>
    <property type="project" value="TreeGrafter"/>
</dbReference>
<dbReference type="Gene3D" id="2.130.10.10">
    <property type="entry name" value="YVTN repeat-like/Quinoprotein amine dehydrogenase"/>
    <property type="match status" value="2"/>
</dbReference>
<feature type="compositionally biased region" description="Acidic residues" evidence="16">
    <location>
        <begin position="159"/>
        <end position="168"/>
    </location>
</feature>
<evidence type="ECO:0000256" key="8">
    <source>
        <dbReference type="ARBA" id="ARBA00023175"/>
    </source>
</evidence>
<dbReference type="KEGG" id="pret:103464981"/>
<comment type="similarity">
    <text evidence="2">Belongs to the dynein intermediate chain family.</text>
</comment>
<evidence type="ECO:0000256" key="9">
    <source>
        <dbReference type="ARBA" id="ARBA00023212"/>
    </source>
</evidence>
<sequence>MAGRRASTVHKLPGLKLSKGLSKDEDDAWDGTDGLDDFHLKSTADCHHHHHHHHHQHHHQLDLSEAELKEEITRVLNANNPHAPKNLVRYSFKERFYKPVTTVDHLAVHFALEGNLLHKDSDEARRLSIFQLPPGVVPVECKVESHEDHAETPTTPVEDGGDSEETGDEDKPRRAPSKRRKREAKITNQFNFSERAGQTRNNPSRERSCQTEPPPRITFSGSANQWEIYDSYLRKLQTQDSIEKKRKSVVEKKDDFDVKKNSLMDSGREDVAHVGEVVKIIERIVIQNTMDDIAQDFKYFEDASDEYRDQEGTLLPLWTFQYEKARHLSVTALCWNNKYQDLFAVGLGSYDFGKQAGGMLLFFSLKNSAYPEHIYPSASGILCLDIHPELSYLVAVGFYDGCVAVYNLKERTQDPVYTSTASTGKHTDPVWQVRWQNDDMDNNHMFCSVSSDGRVVTWTLVKNELMSSDIIRLTVKGAPSDGSEDSQLTAVSHGTSLDFHKQIDYLFLVGTEEGKIYKCSKTYSSQFLETYDAHRMPVDTVKWNHFHPRIFISCSSDWNIKIWDHTINTPMFTFDLSAPVGDVCWAPYSSTIFAAVTIDRKVHVFDLSINKFEGICHQIVVAKKTILTHIEFNPIHPIIIVGDDRGTVTSLKLSPNLRKKPKSKKGQELPKGSEAEILKMDRLLALLREPELD</sequence>
<dbReference type="RefSeq" id="XP_008407653.1">
    <property type="nucleotide sequence ID" value="XM_008409431.1"/>
</dbReference>
<dbReference type="STRING" id="8081.ENSPREP00000031536"/>
<dbReference type="CTD" id="555705"/>
<keyword evidence="6" id="KW-0677">Repeat</keyword>
<dbReference type="GeneTree" id="ENSGT00940000156436"/>
<comment type="function">
    <text evidence="11">Part of the dynein complex of respiratory cilia.</text>
</comment>
<dbReference type="InterPro" id="IPR036322">
    <property type="entry name" value="WD40_repeat_dom_sf"/>
</dbReference>
<evidence type="ECO:0000256" key="1">
    <source>
        <dbReference type="ARBA" id="ARBA00004430"/>
    </source>
</evidence>